<evidence type="ECO:0000256" key="2">
    <source>
        <dbReference type="RuleBase" id="RU003679"/>
    </source>
</evidence>
<dbReference type="Gene3D" id="2.102.20.10">
    <property type="entry name" value="Beta-galactosidase, domain 2"/>
    <property type="match status" value="1"/>
</dbReference>
<dbReference type="GeneID" id="7170652"/>
<dbReference type="RefSeq" id="WP_012608070.1">
    <property type="nucleotide sequence ID" value="NC_011766.1"/>
</dbReference>
<dbReference type="SMR" id="B8D3P7"/>
<reference evidence="6" key="3">
    <citation type="journal article" date="2024" name="FEBS J.">
        <title>The archaeal highly thermostable GH35 family beta-galactosidase DabetaGal has a unique seven domain protein fold.</title>
        <authorList>
            <person name="Kil Y."/>
            <person name="Pichkur E.B."/>
            <person name="Sergeev V.R."/>
            <person name="Zabrodskaya Y."/>
            <person name="Myasnikov A."/>
            <person name="Konevega A.L."/>
            <person name="Shtam T."/>
            <person name="Samygina V.R."/>
            <person name="Rychkov G.N."/>
        </authorList>
    </citation>
    <scope>X-RAY CRYSTALLOGRAPHY (2.15 ANGSTROMS)</scope>
    <scope>DISULFIDE BONDS</scope>
</reference>
<dbReference type="Pfam" id="PF10435">
    <property type="entry name" value="BetaGal_dom2"/>
    <property type="match status" value="1"/>
</dbReference>
<feature type="disulfide bond" evidence="6">
    <location>
        <begin position="333"/>
        <end position="357"/>
    </location>
</feature>
<dbReference type="AlphaFoldDB" id="B8D3P7"/>
<dbReference type="HOGENOM" id="CLU_323814_0_0_2"/>
<evidence type="ECO:0000313" key="5">
    <source>
        <dbReference type="Proteomes" id="UP000006903"/>
    </source>
</evidence>
<dbReference type="InterPro" id="IPR008979">
    <property type="entry name" value="Galactose-bd-like_sf"/>
</dbReference>
<name>B8D3P7_DESA1</name>
<dbReference type="GO" id="GO:0005975">
    <property type="term" value="P:carbohydrate metabolic process"/>
    <property type="evidence" value="ECO:0007669"/>
    <property type="project" value="InterPro"/>
</dbReference>
<dbReference type="InterPro" id="IPR017853">
    <property type="entry name" value="GH"/>
</dbReference>
<dbReference type="SUPFAM" id="SSF49785">
    <property type="entry name" value="Galactose-binding domain-like"/>
    <property type="match status" value="1"/>
</dbReference>
<dbReference type="SMART" id="SM01029">
    <property type="entry name" value="BetaGal_dom2"/>
    <property type="match status" value="1"/>
</dbReference>
<gene>
    <name evidence="4" type="ordered locus">DKAM_0402</name>
</gene>
<dbReference type="PDB" id="8UID">
    <property type="method" value="EM"/>
    <property type="resolution" value="2.81 A"/>
    <property type="chains" value="A/C=2-739, B/D=746-972"/>
</dbReference>
<dbReference type="InterPro" id="IPR031330">
    <property type="entry name" value="Gly_Hdrlase_35_cat"/>
</dbReference>
<dbReference type="PDB" id="8QQH">
    <property type="method" value="X-ray"/>
    <property type="resolution" value="2.15 A"/>
    <property type="chains" value="AAA/BBB=1-975"/>
</dbReference>
<dbReference type="PRINTS" id="PR00742">
    <property type="entry name" value="GLHYDRLASE35"/>
</dbReference>
<proteinExistence type="evidence at protein level"/>
<dbReference type="SUPFAM" id="SSF51011">
    <property type="entry name" value="Glycosyl hydrolase domain"/>
    <property type="match status" value="1"/>
</dbReference>
<protein>
    <submittedName>
        <fullName evidence="4">Beta-galactosidase</fullName>
    </submittedName>
</protein>
<dbReference type="GO" id="GO:0004553">
    <property type="term" value="F:hydrolase activity, hydrolyzing O-glycosyl compounds"/>
    <property type="evidence" value="ECO:0007669"/>
    <property type="project" value="InterPro"/>
</dbReference>
<dbReference type="eggNOG" id="arCOG05856">
    <property type="taxonomic scope" value="Archaea"/>
</dbReference>
<dbReference type="Gene3D" id="2.60.120.260">
    <property type="entry name" value="Galactose-binding domain-like"/>
    <property type="match status" value="1"/>
</dbReference>
<reference evidence="7" key="2">
    <citation type="submission" date="2023-10" db="PDB data bank">
        <title>Archaeal highly thermostable GH35 family beta-galactosidase DabetaGal has aunique seven domain protein fold revealed by Cryo-EM and X-ray structuralanalysis.</title>
        <authorList>
            <person name="Kil Y."/>
            <person name="Pichkur E.B."/>
        </authorList>
    </citation>
    <scope>STRUCTURE BY ELECTRON MICROSCOPY (2.81 ANGSTROMS) OF 2-739 AND 746-972</scope>
</reference>
<comment type="similarity">
    <text evidence="1 2">Belongs to the glycosyl hydrolase 35 family.</text>
</comment>
<feature type="disulfide bond" evidence="6">
    <location>
        <begin position="527"/>
        <end position="567"/>
    </location>
</feature>
<evidence type="ECO:0000259" key="3">
    <source>
        <dbReference type="SMART" id="SM01029"/>
    </source>
</evidence>
<reference evidence="4 5" key="1">
    <citation type="journal article" date="2009" name="J. Bacteriol.">
        <title>Complete genome sequence of the anaerobic, protein-degrading hyperthermophilic crenarchaeon Desulfurococcus kamchatkensis.</title>
        <authorList>
            <person name="Ravin N.V."/>
            <person name="Mardanov A.V."/>
            <person name="Beletsky A.V."/>
            <person name="Kublanov I.V."/>
            <person name="Kolganova T.V."/>
            <person name="Lebedinsky A.V."/>
            <person name="Chernyh N.A."/>
            <person name="Bonch-Osmolovskaya E.A."/>
            <person name="Skryabin K.G."/>
        </authorList>
    </citation>
    <scope>NUCLEOTIDE SEQUENCE [LARGE SCALE GENOMIC DNA]</scope>
    <source>
        <strain evidence="5">DSM 18924 / JCM 16383 / VKM B-2413 / 1221n</strain>
    </source>
</reference>
<dbReference type="Gene3D" id="3.20.20.80">
    <property type="entry name" value="Glycosidases"/>
    <property type="match status" value="1"/>
</dbReference>
<dbReference type="EMBL" id="CP001140">
    <property type="protein sequence ID" value="ACL10728.1"/>
    <property type="molecule type" value="Genomic_DNA"/>
</dbReference>
<evidence type="ECO:0000313" key="4">
    <source>
        <dbReference type="EMBL" id="ACL10728.1"/>
    </source>
</evidence>
<feature type="domain" description="Beta-galactosidase" evidence="3">
    <location>
        <begin position="318"/>
        <end position="490"/>
    </location>
</feature>
<organism evidence="4 5">
    <name type="scientific">Desulfurococcus amylolyticus (strain DSM 18924 / JCM 16383 / VKM B-2413 / 1221n)</name>
    <name type="common">Desulfurococcus kamchatkensis</name>
    <dbReference type="NCBI Taxonomy" id="490899"/>
    <lineage>
        <taxon>Archaea</taxon>
        <taxon>Thermoproteota</taxon>
        <taxon>Thermoprotei</taxon>
        <taxon>Desulfurococcales</taxon>
        <taxon>Desulfurococcaceae</taxon>
        <taxon>Desulfurococcus</taxon>
    </lineage>
</organism>
<keyword evidence="6 7" id="KW-0002">3D-structure</keyword>
<evidence type="ECO:0000256" key="1">
    <source>
        <dbReference type="ARBA" id="ARBA00009809"/>
    </source>
</evidence>
<dbReference type="EMDB" id="EMD-42293"/>
<dbReference type="Pfam" id="PF01301">
    <property type="entry name" value="Glyco_hydro_35"/>
    <property type="match status" value="1"/>
</dbReference>
<dbReference type="CAZy" id="GH35">
    <property type="family name" value="Glycoside Hydrolase Family 35"/>
</dbReference>
<evidence type="ECO:0007829" key="7">
    <source>
        <dbReference type="PDB" id="8UID"/>
    </source>
</evidence>
<sequence length="975" mass="111420">MTLLCGEIHYFRVPKHLWRDRLLKLKRAGGNCVSTYIPWNWHGPREKVVDFTDGTSQWHVASYYSRDLASFLELAGELGLRVIARPGPYICSEWDSGGHPNWIYTKAMRLRSLDPGYFKHVVEWYNSVLNILKPYVEREIVIGIQVENEYFWGNEKYIEKLAEIVEEKLPGVLVFTNEDPYLTRIPNTIDLYPSPWDMRQFDDRLRSYLSSQPGLFKMIMELEGGWFKSSRYGYYPTNRLSIPPEWTEILLKTAVGMGLNNINIYMFHGGSNPGYYTAKYLASSYDFEACIREWGELSERYYRVKRVFTFLNGFQELVTSLKPGETVKTASTCSELLQRVGDHGKIAVLRNTGDNLCYQRLINRGEIIPMWTPIRVPPRYAKIVLLDLVVEGTPFKLVYTSGEALLMKRLGDTVVMIIYGDHGEYTETAVEVEGGVLDVDIQGDVLIRREGERAYLVVNHTHGEHLAIVKSTRGQNLLLIFTCRCRAEKTWIVDEDLVLISNIYYIGDSRIDGGKVVINAELDEDSCGRLLVVTSREIEAISLEDLDLDLTRLSKYVYATHIPLSMCRSGKNTYHPLEYRLLEDPVFHTLTSINPSSPLEKNGFYENGIYVYRLRLHLDKKQLGDLLDRHLALIGFSDYAVVSINNEYAGSGYHYIEMSADSLREGVNEVTVILESTGHPNDGLLYVPNGIYGGVYLGRVGEIRLYKWRKTGFEISYGPGFDLAEFIANPEPVIKALQEQRSSTGETYSVGSPGLYITEFKVDDLSRHYVLDPGLEFYYNHYYRILLFVNKVYVGPLIGPIDITRYLKPGVNEVALLVEWGVVNPVIGVYQYKVDGEWFIQEGLHGLIEEWFRRSPRGETAEPPILLGDKAGRVIWVNTVIPYEKEPTSSSPVKLEVDFWGCRILVFVNGEFIGRISDDSPERELYVPETAVRRGLNNITLLAIVTSRSSGIRGLRLKETYVHERKEIVFKLGLT</sequence>
<dbReference type="InterPro" id="IPR018954">
    <property type="entry name" value="Betagal_dom2"/>
</dbReference>
<dbReference type="Proteomes" id="UP000006903">
    <property type="component" value="Chromosome"/>
</dbReference>
<dbReference type="InterPro" id="IPR037110">
    <property type="entry name" value="Betagal_dom2_sf"/>
</dbReference>
<evidence type="ECO:0007829" key="6">
    <source>
        <dbReference type="PDB" id="8QQH"/>
    </source>
</evidence>
<dbReference type="PANTHER" id="PTHR23421">
    <property type="entry name" value="BETA-GALACTOSIDASE RELATED"/>
    <property type="match status" value="1"/>
</dbReference>
<dbReference type="KEGG" id="dka:DKAM_0402"/>
<dbReference type="SUPFAM" id="SSF51445">
    <property type="entry name" value="(Trans)glycosidases"/>
    <property type="match status" value="1"/>
</dbReference>
<accession>B8D3P7</accession>
<dbReference type="InterPro" id="IPR001944">
    <property type="entry name" value="Glycoside_Hdrlase_35"/>
</dbReference>
<dbReference type="STRING" id="490899.DKAM_0402"/>